<dbReference type="EMBL" id="BTGU01000024">
    <property type="protein sequence ID" value="GMN47003.1"/>
    <property type="molecule type" value="Genomic_DNA"/>
</dbReference>
<evidence type="ECO:0008006" key="10">
    <source>
        <dbReference type="Google" id="ProtNLM"/>
    </source>
</evidence>
<dbReference type="Pfam" id="PF09331">
    <property type="entry name" value="DUF1985"/>
    <property type="match status" value="1"/>
</dbReference>
<proteinExistence type="inferred from homology"/>
<evidence type="ECO:0000313" key="8">
    <source>
        <dbReference type="EMBL" id="GMN47003.1"/>
    </source>
</evidence>
<feature type="domain" description="Ubiquitin-like protease family profile" evidence="6">
    <location>
        <begin position="709"/>
        <end position="874"/>
    </location>
</feature>
<dbReference type="GO" id="GO:0006508">
    <property type="term" value="P:proteolysis"/>
    <property type="evidence" value="ECO:0007669"/>
    <property type="project" value="UniProtKB-KW"/>
</dbReference>
<feature type="compositionally biased region" description="Basic residues" evidence="5">
    <location>
        <begin position="626"/>
        <end position="641"/>
    </location>
</feature>
<evidence type="ECO:0000256" key="3">
    <source>
        <dbReference type="ARBA" id="ARBA00022801"/>
    </source>
</evidence>
<name>A0AA88D5X3_FICCA</name>
<gene>
    <name evidence="8" type="ORF">TIFTF001_016190</name>
</gene>
<feature type="region of interest" description="Disordered" evidence="5">
    <location>
        <begin position="605"/>
        <end position="647"/>
    </location>
</feature>
<evidence type="ECO:0000256" key="4">
    <source>
        <dbReference type="SAM" id="Coils"/>
    </source>
</evidence>
<dbReference type="PANTHER" id="PTHR48449:SF1">
    <property type="entry name" value="DUF1985 DOMAIN-CONTAINING PROTEIN"/>
    <property type="match status" value="1"/>
</dbReference>
<evidence type="ECO:0000259" key="7">
    <source>
        <dbReference type="Pfam" id="PF09331"/>
    </source>
</evidence>
<evidence type="ECO:0000256" key="2">
    <source>
        <dbReference type="ARBA" id="ARBA00022670"/>
    </source>
</evidence>
<dbReference type="AlphaFoldDB" id="A0AA88D5X3"/>
<feature type="domain" description="DUF1985" evidence="7">
    <location>
        <begin position="116"/>
        <end position="273"/>
    </location>
</feature>
<dbReference type="InterPro" id="IPR003653">
    <property type="entry name" value="Peptidase_C48_C"/>
</dbReference>
<comment type="caution">
    <text evidence="8">The sequence shown here is derived from an EMBL/GenBank/DDBJ whole genome shotgun (WGS) entry which is preliminary data.</text>
</comment>
<dbReference type="Proteomes" id="UP001187192">
    <property type="component" value="Unassembled WGS sequence"/>
</dbReference>
<keyword evidence="9" id="KW-1185">Reference proteome</keyword>
<organism evidence="8 9">
    <name type="scientific">Ficus carica</name>
    <name type="common">Common fig</name>
    <dbReference type="NCBI Taxonomy" id="3494"/>
    <lineage>
        <taxon>Eukaryota</taxon>
        <taxon>Viridiplantae</taxon>
        <taxon>Streptophyta</taxon>
        <taxon>Embryophyta</taxon>
        <taxon>Tracheophyta</taxon>
        <taxon>Spermatophyta</taxon>
        <taxon>Magnoliopsida</taxon>
        <taxon>eudicotyledons</taxon>
        <taxon>Gunneridae</taxon>
        <taxon>Pentapetalae</taxon>
        <taxon>rosids</taxon>
        <taxon>fabids</taxon>
        <taxon>Rosales</taxon>
        <taxon>Moraceae</taxon>
        <taxon>Ficeae</taxon>
        <taxon>Ficus</taxon>
    </lineage>
</organism>
<feature type="region of interest" description="Disordered" evidence="5">
    <location>
        <begin position="1"/>
        <end position="37"/>
    </location>
</feature>
<evidence type="ECO:0000256" key="1">
    <source>
        <dbReference type="ARBA" id="ARBA00005234"/>
    </source>
</evidence>
<evidence type="ECO:0000313" key="9">
    <source>
        <dbReference type="Proteomes" id="UP001187192"/>
    </source>
</evidence>
<feature type="coiled-coil region" evidence="4">
    <location>
        <begin position="478"/>
        <end position="505"/>
    </location>
</feature>
<evidence type="ECO:0000259" key="6">
    <source>
        <dbReference type="Pfam" id="PF02902"/>
    </source>
</evidence>
<dbReference type="PANTHER" id="PTHR48449">
    <property type="entry name" value="DUF1985 DOMAIN-CONTAINING PROTEIN"/>
    <property type="match status" value="1"/>
</dbReference>
<keyword evidence="3" id="KW-0378">Hydrolase</keyword>
<dbReference type="Pfam" id="PF02902">
    <property type="entry name" value="Peptidase_C48"/>
    <property type="match status" value="1"/>
</dbReference>
<comment type="similarity">
    <text evidence="1">Belongs to the peptidase C48 family.</text>
</comment>
<feature type="region of interest" description="Disordered" evidence="5">
    <location>
        <begin position="537"/>
        <end position="582"/>
    </location>
</feature>
<feature type="compositionally biased region" description="Basic and acidic residues" evidence="5">
    <location>
        <begin position="540"/>
        <end position="549"/>
    </location>
</feature>
<dbReference type="InterPro" id="IPR038765">
    <property type="entry name" value="Papain-like_cys_pep_sf"/>
</dbReference>
<keyword evidence="2" id="KW-0645">Protease</keyword>
<reference evidence="8" key="1">
    <citation type="submission" date="2023-07" db="EMBL/GenBank/DDBJ databases">
        <title>draft genome sequence of fig (Ficus carica).</title>
        <authorList>
            <person name="Takahashi T."/>
            <person name="Nishimura K."/>
        </authorList>
    </citation>
    <scope>NUCLEOTIDE SEQUENCE</scope>
</reference>
<evidence type="ECO:0000256" key="5">
    <source>
        <dbReference type="SAM" id="MobiDB-lite"/>
    </source>
</evidence>
<accession>A0AA88D5X3</accession>
<protein>
    <recommendedName>
        <fullName evidence="10">Ubiquitin-like protease family profile domain-containing protein</fullName>
    </recommendedName>
</protein>
<sequence length="875" mass="100861">MARSRMSSEMNSDNDSEGVSRTNSQPDNNTSPQSTSVSIPRVLDLPLPNLKLNVDQANFKCKITIKNLLKNAVDTISKALQDHPNGIEWFKKSQFGHLFDVTDHIEITLTPLWMLLSRAVVTQKKYEMWFVLNGIPIRYSLMEHALIRGLNCSAYTGDPLPTRDEFRGRVFRGMKKISQIDVKNSLEGMVIPPEEIESNRRRRTNEIRDTEKERSILVNDKLKLAVLYFLCAVLRGPEKAHQQIDDNLIKMVEDLDWCDNYPWGRKSYQYLMTQVQKLDIDAKCKYSREKLARWNNHAFILPLMLLPFECIPALTPTYAEPREDVQGPVPRICRWKTTFNRQQAPSLDQILHAVGESTNISSILVPTLTEQKANHMIGFAPYDDDSDAIVDNWANILMSGRRIFWEKLLYDDLEGRRNFLNGGTERIQGRNRENPEDIIHEQHTSQEGATAAEQSRYLPSIPTVNESIPPQASSHADNSMVLRELQALKQTMEKMSQTMEKMSTDHESRLLQFERLITENNNRVDMLTNIVSRLVQQQSETRKGGDRAESSGGRGESSGGVDVRLNAGGDNEAHDDIYAPTDVGFGTEISAERDMEDSPLNEIFYQTPTCSSDKDREEDILDVGQQKKRPKRHLKKSKYKRTPYTDPGPRKMMFRKGSIKEFDPLHLPDDMRKSFEDYKNSVPKPPFTLGLGITRAWDFFDQILTEHFWLLSDHIEEAMYDIRKKQAKYRDVINQDIVILDDIFSQLLVMNANDDAIYDSLMSYVKGDSPRMGKCWNGVKAIYFPYNLYDISDTNVAEKERGKHWVSVKVDLISAELVVFDCSWKFTEKVKLDRFMEPVQKMIPLLLQKFGYFSHLNPSPWPYRRPINHPQNEKS</sequence>
<dbReference type="GO" id="GO:0008234">
    <property type="term" value="F:cysteine-type peptidase activity"/>
    <property type="evidence" value="ECO:0007669"/>
    <property type="project" value="InterPro"/>
</dbReference>
<keyword evidence="4" id="KW-0175">Coiled coil</keyword>
<dbReference type="SUPFAM" id="SSF54001">
    <property type="entry name" value="Cysteine proteinases"/>
    <property type="match status" value="1"/>
</dbReference>
<dbReference type="InterPro" id="IPR015410">
    <property type="entry name" value="DUF1985"/>
</dbReference>